<sequence>MLFHVICTVYHLYIVPPKSTSVETQKKQRKFFIGIIFQTTIPLILLWFFVLVLIVDAITFSVSQETVNLAVVACSAHGFVESVAVVSVHQSYRRAVWRMITREDHNSKYTWSMLTDNIVSEVSDAHVEQPTP</sequence>
<dbReference type="AlphaFoldDB" id="A0A1I7UTW5"/>
<name>A0A1I7UTW5_9PELO</name>
<dbReference type="InterPro" id="IPR019422">
    <property type="entry name" value="7TM_GPCR_serpentine_rcpt_Srh"/>
</dbReference>
<proteinExistence type="predicted"/>
<evidence type="ECO:0000313" key="2">
    <source>
        <dbReference type="Proteomes" id="UP000095282"/>
    </source>
</evidence>
<reference evidence="3" key="1">
    <citation type="submission" date="2016-11" db="UniProtKB">
        <authorList>
            <consortium name="WormBaseParasite"/>
        </authorList>
    </citation>
    <scope>IDENTIFICATION</scope>
</reference>
<evidence type="ECO:0000313" key="3">
    <source>
        <dbReference type="WBParaSite" id="Csp11.Scaffold630.g19307.t1"/>
    </source>
</evidence>
<feature type="transmembrane region" description="Helical" evidence="1">
    <location>
        <begin position="67"/>
        <end position="88"/>
    </location>
</feature>
<protein>
    <submittedName>
        <fullName evidence="3">G_PROTEIN_RECEP_F1_2 domain-containing protein</fullName>
    </submittedName>
</protein>
<keyword evidence="1" id="KW-1133">Transmembrane helix</keyword>
<keyword evidence="1" id="KW-0472">Membrane</keyword>
<dbReference type="WBParaSite" id="Csp11.Scaffold630.g19307.t1">
    <property type="protein sequence ID" value="Csp11.Scaffold630.g19307.t1"/>
    <property type="gene ID" value="Csp11.Scaffold630.g19307"/>
</dbReference>
<dbReference type="Proteomes" id="UP000095282">
    <property type="component" value="Unplaced"/>
</dbReference>
<evidence type="ECO:0000256" key="1">
    <source>
        <dbReference type="SAM" id="Phobius"/>
    </source>
</evidence>
<feature type="transmembrane region" description="Helical" evidence="1">
    <location>
        <begin position="31"/>
        <end position="55"/>
    </location>
</feature>
<accession>A0A1I7UTW5</accession>
<organism evidence="2 3">
    <name type="scientific">Caenorhabditis tropicalis</name>
    <dbReference type="NCBI Taxonomy" id="1561998"/>
    <lineage>
        <taxon>Eukaryota</taxon>
        <taxon>Metazoa</taxon>
        <taxon>Ecdysozoa</taxon>
        <taxon>Nematoda</taxon>
        <taxon>Chromadorea</taxon>
        <taxon>Rhabditida</taxon>
        <taxon>Rhabditina</taxon>
        <taxon>Rhabditomorpha</taxon>
        <taxon>Rhabditoidea</taxon>
        <taxon>Rhabditidae</taxon>
        <taxon>Peloderinae</taxon>
        <taxon>Caenorhabditis</taxon>
    </lineage>
</organism>
<keyword evidence="2" id="KW-1185">Reference proteome</keyword>
<keyword evidence="1" id="KW-0812">Transmembrane</keyword>
<dbReference type="Pfam" id="PF10318">
    <property type="entry name" value="7TM_GPCR_Srh"/>
    <property type="match status" value="1"/>
</dbReference>